<evidence type="ECO:0000256" key="1">
    <source>
        <dbReference type="SAM" id="Phobius"/>
    </source>
</evidence>
<proteinExistence type="predicted"/>
<dbReference type="InterPro" id="IPR036865">
    <property type="entry name" value="CRAL-TRIO_dom_sf"/>
</dbReference>
<dbReference type="InterPro" id="IPR002913">
    <property type="entry name" value="START_lipid-bd_dom"/>
</dbReference>
<dbReference type="Gene3D" id="3.30.530.20">
    <property type="match status" value="1"/>
</dbReference>
<gene>
    <name evidence="3" type="ORF">PGLA1383_LOCUS934</name>
    <name evidence="4" type="ORF">PGLA2088_LOCUS44011</name>
</gene>
<dbReference type="GO" id="GO:0008289">
    <property type="term" value="F:lipid binding"/>
    <property type="evidence" value="ECO:0007669"/>
    <property type="project" value="InterPro"/>
</dbReference>
<dbReference type="InterPro" id="IPR023393">
    <property type="entry name" value="START-like_dom_sf"/>
</dbReference>
<accession>A0A813D6Z5</accession>
<evidence type="ECO:0000259" key="2">
    <source>
        <dbReference type="PROSITE" id="PS50848"/>
    </source>
</evidence>
<keyword evidence="1" id="KW-0472">Membrane</keyword>
<dbReference type="OrthoDB" id="440981at2759"/>
<dbReference type="PROSITE" id="PS50848">
    <property type="entry name" value="START"/>
    <property type="match status" value="1"/>
</dbReference>
<keyword evidence="1" id="KW-1133">Transmembrane helix</keyword>
<dbReference type="AlphaFoldDB" id="A0A813D6Z5"/>
<dbReference type="EMBL" id="CAJNNW010035012">
    <property type="protein sequence ID" value="CAE8725184.1"/>
    <property type="molecule type" value="Genomic_DNA"/>
</dbReference>
<feature type="domain" description="START" evidence="2">
    <location>
        <begin position="535"/>
        <end position="692"/>
    </location>
</feature>
<evidence type="ECO:0000313" key="5">
    <source>
        <dbReference type="Proteomes" id="UP000654075"/>
    </source>
</evidence>
<organism evidence="3 5">
    <name type="scientific">Polarella glacialis</name>
    <name type="common">Dinoflagellate</name>
    <dbReference type="NCBI Taxonomy" id="89957"/>
    <lineage>
        <taxon>Eukaryota</taxon>
        <taxon>Sar</taxon>
        <taxon>Alveolata</taxon>
        <taxon>Dinophyceae</taxon>
        <taxon>Suessiales</taxon>
        <taxon>Suessiaceae</taxon>
        <taxon>Polarella</taxon>
    </lineage>
</organism>
<dbReference type="EMBL" id="CAJNNV010000234">
    <property type="protein sequence ID" value="CAE8581918.1"/>
    <property type="molecule type" value="Genomic_DNA"/>
</dbReference>
<keyword evidence="5" id="KW-1185">Reference proteome</keyword>
<reference evidence="3" key="1">
    <citation type="submission" date="2021-02" db="EMBL/GenBank/DDBJ databases">
        <authorList>
            <person name="Dougan E. K."/>
            <person name="Rhodes N."/>
            <person name="Thang M."/>
            <person name="Chan C."/>
        </authorList>
    </citation>
    <scope>NUCLEOTIDE SEQUENCE</scope>
</reference>
<name>A0A813D6Z5_POLGL</name>
<dbReference type="Proteomes" id="UP000626109">
    <property type="component" value="Unassembled WGS sequence"/>
</dbReference>
<keyword evidence="1" id="KW-0812">Transmembrane</keyword>
<dbReference type="Proteomes" id="UP000654075">
    <property type="component" value="Unassembled WGS sequence"/>
</dbReference>
<feature type="transmembrane region" description="Helical" evidence="1">
    <location>
        <begin position="301"/>
        <end position="323"/>
    </location>
</feature>
<dbReference type="SUPFAM" id="SSF52087">
    <property type="entry name" value="CRAL/TRIO domain"/>
    <property type="match status" value="1"/>
</dbReference>
<evidence type="ECO:0000313" key="4">
    <source>
        <dbReference type="EMBL" id="CAE8725184.1"/>
    </source>
</evidence>
<comment type="caution">
    <text evidence="3">The sequence shown here is derived from an EMBL/GenBank/DDBJ whole genome shotgun (WGS) entry which is preliminary data.</text>
</comment>
<feature type="transmembrane region" description="Helical" evidence="1">
    <location>
        <begin position="330"/>
        <end position="348"/>
    </location>
</feature>
<feature type="transmembrane region" description="Helical" evidence="1">
    <location>
        <begin position="227"/>
        <end position="246"/>
    </location>
</feature>
<sequence length="744" mass="79549">MSCWGAFFGKAQAQKRSTLGLGGSAGAGAGLGGSASWETLPPPVSPETLQSWCPVSVCGHAAGNPQRVIVFLHVGLFELEKLDNSGCTRRDVLRVCADRLMHLRRECGARGMYVVADLQGATLAHLNSHWWQVFIPQAMGMLEERFPGFLIGLYFVRAGRLTSLAAERVVEPLGTAGLVLEGSEIEAEELLRARGLDSAVDALFRDPTLQAMSKGSEKQVGLWRRPLFVAVMFIVCLALWLGAGAVQGKSPDIAPISSDGRNTKGGKGKGNRNIATENDLVAFQASASGSKWEDDASRVSVASMCAAALPGICLLLFLSILILASPGAAVAPILILLLMGLPLAWAAASAGEMPFALAAGAPAGAIAMAGCLLLCTPSQLKSYLQPAALGKRLSVHCAPPDPNSPAAVGASVDAIKARKDAWWPSICIGKHGEPWFEDDRLVADVSASASMMSPNLAFEGNALDLLNKLQNITTACRQVDRGASRQVGDLQIQCILQQEGQAVWFAQVPDDPVMFMASEALLDTQEPVEAVVWAIYSAEERMKWDGSTFATFKVLGKPAAQPPSRALGNFMYCRVGVVPGVKDRDMVQERFLLRLPEPDEGYAIVIQSSTDTQAEALGRPVSSSVVRAKTILSGYLLRPAPEGRGILLTGLSQTDIGGNVPQWVQGLLKKAGKKKPLEWAQKLADHCNRRAGIDPASRNLFGNWGRASSRWSKEWGQADGRCLALQGGSLLRRQRSKERLDEEG</sequence>
<protein>
    <recommendedName>
        <fullName evidence="2">START domain-containing protein</fullName>
    </recommendedName>
</protein>
<dbReference type="Pfam" id="PF01852">
    <property type="entry name" value="START"/>
    <property type="match status" value="1"/>
</dbReference>
<dbReference type="SUPFAM" id="SSF55961">
    <property type="entry name" value="Bet v1-like"/>
    <property type="match status" value="1"/>
</dbReference>
<dbReference type="Gene3D" id="3.40.525.10">
    <property type="entry name" value="CRAL-TRIO lipid binding domain"/>
    <property type="match status" value="1"/>
</dbReference>
<evidence type="ECO:0000313" key="3">
    <source>
        <dbReference type="EMBL" id="CAE8581918.1"/>
    </source>
</evidence>
<feature type="transmembrane region" description="Helical" evidence="1">
    <location>
        <begin position="354"/>
        <end position="375"/>
    </location>
</feature>